<keyword evidence="5" id="KW-0539">Nucleus</keyword>
<sequence length="746" mass="84289">MSSDTSSIIGATENPPDVNGLPSNFLSIMDITKDRSSTRRRKSGGKTIYTCTVCRDKRYDHKSNAVNHVRNNHPVASRSTGSVSGTQRSISAHFRPVASEDALRNAFNPQAYQEALISILTRRRVPFSAIEWDEFKQLALACNPYIADSLITSRRTMVRYIAANYDFYSCEIKDSLTTASSPIHISTDLWTSPHRHSLLAVCAQWVDKDYKLRKALLSLPECAESHSGEAQAQAVIDTLEKYGVQSKLGWHTGDNATSNDTCLESLHRKLMSRHKIKFNAKGRRIRCIAHIINLSLQAVLLASSKEALIAALEAASGVTGEELLSQFSEVLASHRKKASAERNTAKGKNGGSARKRKRKRSTASNTSVVSADDFSGVENIPALRKLHGLAVWLRSSSLHQNAWDKAVGLRLGIDNRTRWSSWYQVIDRAIRKKDKIQSFMSDHEEAIGCNRLLVRDWELLGKAHAFLQPFASATLYAEGDDSSISQSLTLMDMLLLHYEEQQKLYQPDEHYDEQMVRAIDMGWFILSKYYRLTDEVPVYAAALLLDPRKRIAYIRQNWPKEWHEDTIALATAFWQEEYNYEQPGDHPSTPTSMPPPLAKKPNQLAILSKKLEVRTVNANVKDDFTSFINSDATDIPPDCTPLEWWCQPQQRKQYPKLSRMAISILSIPAESSEPERTFSGARRTCSWDRLRITCKTIEMIECTGNWLRQGLIRPLHENGMGLIGIPRPEGDSQDVDNNSGHYFDWY</sequence>
<dbReference type="GO" id="GO:0005634">
    <property type="term" value="C:nucleus"/>
    <property type="evidence" value="ECO:0007669"/>
    <property type="project" value="UniProtKB-SubCell"/>
</dbReference>
<keyword evidence="9" id="KW-1185">Reference proteome</keyword>
<dbReference type="GO" id="GO:0046983">
    <property type="term" value="F:protein dimerization activity"/>
    <property type="evidence" value="ECO:0007669"/>
    <property type="project" value="InterPro"/>
</dbReference>
<evidence type="ECO:0000259" key="7">
    <source>
        <dbReference type="Pfam" id="PF05699"/>
    </source>
</evidence>
<evidence type="ECO:0000256" key="2">
    <source>
        <dbReference type="ARBA" id="ARBA00022723"/>
    </source>
</evidence>
<evidence type="ECO:0000256" key="3">
    <source>
        <dbReference type="ARBA" id="ARBA00022771"/>
    </source>
</evidence>
<accession>A0A0B4HQS2</accession>
<dbReference type="PANTHER" id="PTHR46481">
    <property type="entry name" value="ZINC FINGER BED DOMAIN-CONTAINING PROTEIN 4"/>
    <property type="match status" value="1"/>
</dbReference>
<dbReference type="GO" id="GO:0008270">
    <property type="term" value="F:zinc ion binding"/>
    <property type="evidence" value="ECO:0007669"/>
    <property type="project" value="UniProtKB-KW"/>
</dbReference>
<keyword evidence="2" id="KW-0479">Metal-binding</keyword>
<organism evidence="8 9">
    <name type="scientific">Metarhizium guizhouense (strain ARSEF 977)</name>
    <dbReference type="NCBI Taxonomy" id="1276136"/>
    <lineage>
        <taxon>Eukaryota</taxon>
        <taxon>Fungi</taxon>
        <taxon>Dikarya</taxon>
        <taxon>Ascomycota</taxon>
        <taxon>Pezizomycotina</taxon>
        <taxon>Sordariomycetes</taxon>
        <taxon>Hypocreomycetidae</taxon>
        <taxon>Hypocreales</taxon>
        <taxon>Clavicipitaceae</taxon>
        <taxon>Metarhizium</taxon>
    </lineage>
</organism>
<keyword evidence="3" id="KW-0863">Zinc-finger</keyword>
<dbReference type="InterPro" id="IPR008906">
    <property type="entry name" value="HATC_C_dom"/>
</dbReference>
<proteinExistence type="predicted"/>
<evidence type="ECO:0000256" key="5">
    <source>
        <dbReference type="ARBA" id="ARBA00023242"/>
    </source>
</evidence>
<dbReference type="HOGENOM" id="CLU_009123_10_2_1"/>
<evidence type="ECO:0000313" key="8">
    <source>
        <dbReference type="EMBL" id="KID81814.1"/>
    </source>
</evidence>
<keyword evidence="4" id="KW-0862">Zinc</keyword>
<dbReference type="Pfam" id="PF05699">
    <property type="entry name" value="Dimer_Tnp_hAT"/>
    <property type="match status" value="1"/>
</dbReference>
<evidence type="ECO:0000256" key="4">
    <source>
        <dbReference type="ARBA" id="ARBA00022833"/>
    </source>
</evidence>
<evidence type="ECO:0000256" key="6">
    <source>
        <dbReference type="SAM" id="MobiDB-lite"/>
    </source>
</evidence>
<dbReference type="SUPFAM" id="SSF53098">
    <property type="entry name" value="Ribonuclease H-like"/>
    <property type="match status" value="1"/>
</dbReference>
<name>A0A0B4HQS2_METGA</name>
<comment type="caution">
    <text evidence="8">The sequence shown here is derived from an EMBL/GenBank/DDBJ whole genome shotgun (WGS) entry which is preliminary data.</text>
</comment>
<evidence type="ECO:0000256" key="1">
    <source>
        <dbReference type="ARBA" id="ARBA00004123"/>
    </source>
</evidence>
<dbReference type="PANTHER" id="PTHR46481:SF10">
    <property type="entry name" value="ZINC FINGER BED DOMAIN-CONTAINING PROTEIN 39"/>
    <property type="match status" value="1"/>
</dbReference>
<evidence type="ECO:0000313" key="9">
    <source>
        <dbReference type="Proteomes" id="UP000031192"/>
    </source>
</evidence>
<comment type="subcellular location">
    <subcellularLocation>
        <location evidence="1">Nucleus</location>
    </subcellularLocation>
</comment>
<dbReference type="Proteomes" id="UP000031192">
    <property type="component" value="Unassembled WGS sequence"/>
</dbReference>
<reference evidence="8 9" key="1">
    <citation type="journal article" date="2014" name="Proc. Natl. Acad. Sci. U.S.A.">
        <title>Trajectory and genomic determinants of fungal-pathogen speciation and host adaptation.</title>
        <authorList>
            <person name="Hu X."/>
            <person name="Xiao G."/>
            <person name="Zheng P."/>
            <person name="Shang Y."/>
            <person name="Su Y."/>
            <person name="Zhang X."/>
            <person name="Liu X."/>
            <person name="Zhan S."/>
            <person name="St Leger R.J."/>
            <person name="Wang C."/>
        </authorList>
    </citation>
    <scope>NUCLEOTIDE SEQUENCE [LARGE SCALE GENOMIC DNA]</scope>
    <source>
        <strain evidence="8 9">ARSEF 977</strain>
    </source>
</reference>
<protein>
    <submittedName>
        <fullName evidence="8">Restless-like transposase</fullName>
    </submittedName>
</protein>
<gene>
    <name evidence="8" type="ORF">MGU_10863</name>
</gene>
<feature type="domain" description="HAT C-terminal dimerisation" evidence="7">
    <location>
        <begin position="638"/>
        <end position="707"/>
    </location>
</feature>
<dbReference type="AlphaFoldDB" id="A0A0B4HQS2"/>
<feature type="region of interest" description="Disordered" evidence="6">
    <location>
        <begin position="1"/>
        <end position="21"/>
    </location>
</feature>
<dbReference type="OrthoDB" id="5071048at2759"/>
<dbReference type="InterPro" id="IPR052035">
    <property type="entry name" value="ZnF_BED_domain_contain"/>
</dbReference>
<feature type="region of interest" description="Disordered" evidence="6">
    <location>
        <begin position="335"/>
        <end position="367"/>
    </location>
</feature>
<dbReference type="InterPro" id="IPR012337">
    <property type="entry name" value="RNaseH-like_sf"/>
</dbReference>
<dbReference type="EMBL" id="AZNH01000119">
    <property type="protein sequence ID" value="KID81814.1"/>
    <property type="molecule type" value="Genomic_DNA"/>
</dbReference>